<keyword evidence="18" id="KW-1185">Reference proteome</keyword>
<dbReference type="RefSeq" id="WP_104302895.1">
    <property type="nucleotide sequence ID" value="NZ_PSNX01000010.1"/>
</dbReference>
<keyword evidence="3" id="KW-0813">Transport</keyword>
<feature type="transmembrane region" description="Helical" evidence="15">
    <location>
        <begin position="389"/>
        <end position="411"/>
    </location>
</feature>
<dbReference type="GO" id="GO:0043682">
    <property type="term" value="F:P-type divalent copper transporter activity"/>
    <property type="evidence" value="ECO:0007669"/>
    <property type="project" value="TreeGrafter"/>
</dbReference>
<dbReference type="PROSITE" id="PS50846">
    <property type="entry name" value="HMA_2"/>
    <property type="match status" value="1"/>
</dbReference>
<dbReference type="EMBL" id="PSNX01000010">
    <property type="protein sequence ID" value="PPE65946.1"/>
    <property type="molecule type" value="Genomic_DNA"/>
</dbReference>
<dbReference type="GO" id="GO:0005524">
    <property type="term" value="F:ATP binding"/>
    <property type="evidence" value="ECO:0007669"/>
    <property type="project" value="UniProtKB-UniRule"/>
</dbReference>
<dbReference type="Pfam" id="PF00403">
    <property type="entry name" value="HMA"/>
    <property type="match status" value="1"/>
</dbReference>
<evidence type="ECO:0000256" key="5">
    <source>
        <dbReference type="ARBA" id="ARBA00022553"/>
    </source>
</evidence>
<dbReference type="InterPro" id="IPR059000">
    <property type="entry name" value="ATPase_P-type_domA"/>
</dbReference>
<dbReference type="GO" id="GO:0016887">
    <property type="term" value="F:ATP hydrolysis activity"/>
    <property type="evidence" value="ECO:0007669"/>
    <property type="project" value="InterPro"/>
</dbReference>
<feature type="transmembrane region" description="Helical" evidence="15">
    <location>
        <begin position="417"/>
        <end position="448"/>
    </location>
</feature>
<dbReference type="InterPro" id="IPR023214">
    <property type="entry name" value="HAD_sf"/>
</dbReference>
<evidence type="ECO:0000256" key="1">
    <source>
        <dbReference type="ARBA" id="ARBA00004651"/>
    </source>
</evidence>
<dbReference type="InterPro" id="IPR036163">
    <property type="entry name" value="HMA_dom_sf"/>
</dbReference>
<dbReference type="NCBIfam" id="TIGR01525">
    <property type="entry name" value="ATPase-IB_hvy"/>
    <property type="match status" value="1"/>
</dbReference>
<accession>A0A2S5STB1</accession>
<keyword evidence="4 15" id="KW-1003">Cell membrane</keyword>
<evidence type="ECO:0000256" key="10">
    <source>
        <dbReference type="ARBA" id="ARBA00022842"/>
    </source>
</evidence>
<dbReference type="Pfam" id="PF00122">
    <property type="entry name" value="E1-E2_ATPase"/>
    <property type="match status" value="1"/>
</dbReference>
<keyword evidence="9 15" id="KW-0067">ATP-binding</keyword>
<feature type="transmembrane region" description="Helical" evidence="15">
    <location>
        <begin position="750"/>
        <end position="768"/>
    </location>
</feature>
<keyword evidence="7 15" id="KW-0479">Metal-binding</keyword>
<dbReference type="GO" id="GO:0005507">
    <property type="term" value="F:copper ion binding"/>
    <property type="evidence" value="ECO:0007669"/>
    <property type="project" value="TreeGrafter"/>
</dbReference>
<feature type="transmembrane region" description="Helical" evidence="15">
    <location>
        <begin position="204"/>
        <end position="224"/>
    </location>
</feature>
<dbReference type="SUPFAM" id="SSF81653">
    <property type="entry name" value="Calcium ATPase, transduction domain A"/>
    <property type="match status" value="1"/>
</dbReference>
<keyword evidence="6 15" id="KW-0812">Transmembrane</keyword>
<dbReference type="Gene3D" id="3.40.50.1000">
    <property type="entry name" value="HAD superfamily/HAD-like"/>
    <property type="match status" value="1"/>
</dbReference>
<evidence type="ECO:0000256" key="11">
    <source>
        <dbReference type="ARBA" id="ARBA00022967"/>
    </source>
</evidence>
<evidence type="ECO:0000313" key="17">
    <source>
        <dbReference type="EMBL" id="PPE65946.1"/>
    </source>
</evidence>
<keyword evidence="5" id="KW-0597">Phosphoprotein</keyword>
<evidence type="ECO:0000256" key="12">
    <source>
        <dbReference type="ARBA" id="ARBA00022989"/>
    </source>
</evidence>
<dbReference type="InterPro" id="IPR023298">
    <property type="entry name" value="ATPase_P-typ_TM_dom_sf"/>
</dbReference>
<feature type="transmembrane region" description="Helical" evidence="15">
    <location>
        <begin position="132"/>
        <end position="151"/>
    </location>
</feature>
<dbReference type="InterPro" id="IPR001757">
    <property type="entry name" value="P_typ_ATPase"/>
</dbReference>
<reference evidence="17 18" key="1">
    <citation type="submission" date="2018-02" db="EMBL/GenBank/DDBJ databases">
        <title>Reclassifiation of [Polyangium] brachysporum DSM 7029 as Guopingzhaonella breviflexa gen. nov., sp. nov., a member of the family Comamonadaceae.</title>
        <authorList>
            <person name="Tang B."/>
        </authorList>
    </citation>
    <scope>NUCLEOTIDE SEQUENCE [LARGE SCALE GENOMIC DNA]</scope>
    <source>
        <strain evidence="17 18">BCRC 80649</strain>
    </source>
</reference>
<dbReference type="GO" id="GO:0005886">
    <property type="term" value="C:plasma membrane"/>
    <property type="evidence" value="ECO:0007669"/>
    <property type="project" value="UniProtKB-SubCell"/>
</dbReference>
<dbReference type="PANTHER" id="PTHR43520:SF5">
    <property type="entry name" value="CATION-TRANSPORTING P-TYPE ATPASE-RELATED"/>
    <property type="match status" value="1"/>
</dbReference>
<keyword evidence="8 15" id="KW-0547">Nucleotide-binding</keyword>
<gene>
    <name evidence="17" type="ORF">C1704_11630</name>
</gene>
<evidence type="ECO:0000256" key="4">
    <source>
        <dbReference type="ARBA" id="ARBA00022475"/>
    </source>
</evidence>
<evidence type="ECO:0000256" key="3">
    <source>
        <dbReference type="ARBA" id="ARBA00022448"/>
    </source>
</evidence>
<dbReference type="SUPFAM" id="SSF56784">
    <property type="entry name" value="HAD-like"/>
    <property type="match status" value="1"/>
</dbReference>
<keyword evidence="13" id="KW-0406">Ion transport</keyword>
<keyword evidence="10" id="KW-0460">Magnesium</keyword>
<evidence type="ECO:0000256" key="7">
    <source>
        <dbReference type="ARBA" id="ARBA00022723"/>
    </source>
</evidence>
<dbReference type="InterPro" id="IPR008250">
    <property type="entry name" value="ATPase_P-typ_transduc_dom_A_sf"/>
</dbReference>
<feature type="domain" description="HMA" evidence="16">
    <location>
        <begin position="48"/>
        <end position="114"/>
    </location>
</feature>
<dbReference type="Pfam" id="PF00702">
    <property type="entry name" value="Hydrolase"/>
    <property type="match status" value="1"/>
</dbReference>
<evidence type="ECO:0000256" key="6">
    <source>
        <dbReference type="ARBA" id="ARBA00022692"/>
    </source>
</evidence>
<dbReference type="InterPro" id="IPR023299">
    <property type="entry name" value="ATPase_P-typ_cyto_dom_N"/>
</dbReference>
<dbReference type="InterPro" id="IPR027256">
    <property type="entry name" value="P-typ_ATPase_IB"/>
</dbReference>
<dbReference type="Gene3D" id="3.30.70.100">
    <property type="match status" value="1"/>
</dbReference>
<dbReference type="Gene3D" id="2.70.150.10">
    <property type="entry name" value="Calcium-transporting ATPase, cytoplasmic transduction domain A"/>
    <property type="match status" value="1"/>
</dbReference>
<evidence type="ECO:0000256" key="14">
    <source>
        <dbReference type="ARBA" id="ARBA00023136"/>
    </source>
</evidence>
<evidence type="ECO:0000256" key="15">
    <source>
        <dbReference type="RuleBase" id="RU362081"/>
    </source>
</evidence>
<evidence type="ECO:0000256" key="2">
    <source>
        <dbReference type="ARBA" id="ARBA00006024"/>
    </source>
</evidence>
<dbReference type="InterPro" id="IPR018303">
    <property type="entry name" value="ATPase_P-typ_P_site"/>
</dbReference>
<dbReference type="CDD" id="cd02079">
    <property type="entry name" value="P-type_ATPase_HM"/>
    <property type="match status" value="1"/>
</dbReference>
<dbReference type="PANTHER" id="PTHR43520">
    <property type="entry name" value="ATP7, ISOFORM B"/>
    <property type="match status" value="1"/>
</dbReference>
<feature type="transmembrane region" description="Helical" evidence="15">
    <location>
        <begin position="236"/>
        <end position="255"/>
    </location>
</feature>
<evidence type="ECO:0000256" key="8">
    <source>
        <dbReference type="ARBA" id="ARBA00022741"/>
    </source>
</evidence>
<dbReference type="Proteomes" id="UP000238605">
    <property type="component" value="Unassembled WGS sequence"/>
</dbReference>
<dbReference type="SUPFAM" id="SSF55008">
    <property type="entry name" value="HMA, heavy metal-associated domain"/>
    <property type="match status" value="1"/>
</dbReference>
<comment type="subcellular location">
    <subcellularLocation>
        <location evidence="1">Cell membrane</location>
        <topology evidence="1">Multi-pass membrane protein</topology>
    </subcellularLocation>
</comment>
<dbReference type="PRINTS" id="PR00119">
    <property type="entry name" value="CATATPASE"/>
</dbReference>
<dbReference type="NCBIfam" id="TIGR01494">
    <property type="entry name" value="ATPase_P-type"/>
    <property type="match status" value="1"/>
</dbReference>
<dbReference type="PROSITE" id="PS00154">
    <property type="entry name" value="ATPASE_E1_E2"/>
    <property type="match status" value="1"/>
</dbReference>
<evidence type="ECO:0000313" key="18">
    <source>
        <dbReference type="Proteomes" id="UP000238605"/>
    </source>
</evidence>
<protein>
    <submittedName>
        <fullName evidence="17">Heavy metal translocating P-type ATPase</fullName>
    </submittedName>
</protein>
<keyword evidence="14 15" id="KW-0472">Membrane</keyword>
<evidence type="ECO:0000256" key="9">
    <source>
        <dbReference type="ARBA" id="ARBA00022840"/>
    </source>
</evidence>
<proteinExistence type="inferred from homology"/>
<sequence>MSSTAPPDRPPPAVCASSDDEAVAWDDPQELARFTQLVPSEDARVSTAHSVLVIEGMHCAACSVNIEQALMRVPGVLEADVNPASRRARILWDPDRVRASRIAQAVAEAGYRAYPALSVQAEADRRREQRLALWRLFVAGFCMMQVMMYAVPTYGVSPSGSEDMSSDIWRLLQWASWLLSIPVLLFSAGPFLQGAWRDLRARRIGMDVPVALGIVVTFIASTGATFDPGGLFGEEVYFDSLTMFVFFLLGGRYLVLRSHGATAGALESLMQRLPETVERETPQGTLETLPVSRLQVGDRVRVRAGQAFPADGRIEAGTVWVDEALLTGESTPVERGPGQCVVAGSFNLSAPTWVRVERVGQDTRYAQIVELMQRAATDRPPFVQAVDRIAAPFLWAVLAAAALCALAWVFIDPSRSVWVAVAVLIVTCPCALSLATPSALLSAAGYLARRGVLVQRLQALEALARARVFVFDKTGTLTEDRLALQRCEPLSTELSAEQALGRAATLAQASLHPVSRALVEAFGSSERLTELSDVKELAGSGLEGVDAQGRCWRLGTLGHVLGPGGQVAHEATDGLPSGPQAWLGVNGHVVARFELTEQVRPDARAAIAALRAEGLETILLSGDRPEAAEALARALGMDRWYGGAGPEDKLTVVRAAQGRGLQVAMVGDGVNDGPVLAQADVSLAMGQGAALARAQADFTLMSGRLGDVVEAWSLARRTVGIIRQNLAWAAAYNATGIPLAAIGWMPPWLAGLGMAASSVLVIANAWRLTRPQGAVGRAVPPGVAPAASLGP</sequence>
<dbReference type="SUPFAM" id="SSF81665">
    <property type="entry name" value="Calcium ATPase, transmembrane domain M"/>
    <property type="match status" value="1"/>
</dbReference>
<dbReference type="InterPro" id="IPR006121">
    <property type="entry name" value="HMA_dom"/>
</dbReference>
<dbReference type="OrthoDB" id="8552908at2"/>
<organism evidence="17 18">
    <name type="scientific">Caldimonas caldifontis</name>
    <dbReference type="NCBI Taxonomy" id="1452508"/>
    <lineage>
        <taxon>Bacteria</taxon>
        <taxon>Pseudomonadati</taxon>
        <taxon>Pseudomonadota</taxon>
        <taxon>Betaproteobacteria</taxon>
        <taxon>Burkholderiales</taxon>
        <taxon>Sphaerotilaceae</taxon>
        <taxon>Caldimonas</taxon>
    </lineage>
</organism>
<comment type="similarity">
    <text evidence="2 15">Belongs to the cation transport ATPase (P-type) (TC 3.A.3) family. Type IB subfamily.</text>
</comment>
<dbReference type="CDD" id="cd00371">
    <property type="entry name" value="HMA"/>
    <property type="match status" value="1"/>
</dbReference>
<dbReference type="Gene3D" id="3.40.1110.10">
    <property type="entry name" value="Calcium-transporting ATPase, cytoplasmic domain N"/>
    <property type="match status" value="1"/>
</dbReference>
<dbReference type="GO" id="GO:0055070">
    <property type="term" value="P:copper ion homeostasis"/>
    <property type="evidence" value="ECO:0007669"/>
    <property type="project" value="TreeGrafter"/>
</dbReference>
<keyword evidence="12 15" id="KW-1133">Transmembrane helix</keyword>
<feature type="transmembrane region" description="Helical" evidence="15">
    <location>
        <begin position="726"/>
        <end position="744"/>
    </location>
</feature>
<evidence type="ECO:0000259" key="16">
    <source>
        <dbReference type="PROSITE" id="PS50846"/>
    </source>
</evidence>
<keyword evidence="11" id="KW-1278">Translocase</keyword>
<feature type="transmembrane region" description="Helical" evidence="15">
    <location>
        <begin position="171"/>
        <end position="192"/>
    </location>
</feature>
<dbReference type="FunFam" id="3.30.70.100:FF:000005">
    <property type="entry name" value="Copper-exporting P-type ATPase A"/>
    <property type="match status" value="1"/>
</dbReference>
<dbReference type="AlphaFoldDB" id="A0A2S5STB1"/>
<dbReference type="InterPro" id="IPR036412">
    <property type="entry name" value="HAD-like_sf"/>
</dbReference>
<evidence type="ECO:0000256" key="13">
    <source>
        <dbReference type="ARBA" id="ARBA00023065"/>
    </source>
</evidence>
<name>A0A2S5STB1_9BURK</name>
<comment type="caution">
    <text evidence="17">The sequence shown here is derived from an EMBL/GenBank/DDBJ whole genome shotgun (WGS) entry which is preliminary data.</text>
</comment>